<dbReference type="PANTHER" id="PTHR10773">
    <property type="entry name" value="DNA-DIRECTED RNA POLYMERASES I, II, AND III SUBUNIT RPABC2"/>
    <property type="match status" value="1"/>
</dbReference>
<feature type="domain" description="DUF7869" evidence="1">
    <location>
        <begin position="384"/>
        <end position="475"/>
    </location>
</feature>
<evidence type="ECO:0000259" key="1">
    <source>
        <dbReference type="Pfam" id="PF25273"/>
    </source>
</evidence>
<dbReference type="PANTHER" id="PTHR10773:SF19">
    <property type="match status" value="1"/>
</dbReference>
<organism evidence="2">
    <name type="scientific">Schizaphis graminum</name>
    <name type="common">Green bug aphid</name>
    <dbReference type="NCBI Taxonomy" id="13262"/>
    <lineage>
        <taxon>Eukaryota</taxon>
        <taxon>Metazoa</taxon>
        <taxon>Ecdysozoa</taxon>
        <taxon>Arthropoda</taxon>
        <taxon>Hexapoda</taxon>
        <taxon>Insecta</taxon>
        <taxon>Pterygota</taxon>
        <taxon>Neoptera</taxon>
        <taxon>Paraneoptera</taxon>
        <taxon>Hemiptera</taxon>
        <taxon>Sternorrhyncha</taxon>
        <taxon>Aphidomorpha</taxon>
        <taxon>Aphidoidea</taxon>
        <taxon>Aphididae</taxon>
        <taxon>Aphidini</taxon>
        <taxon>Schizaphis</taxon>
    </lineage>
</organism>
<evidence type="ECO:0000313" key="2">
    <source>
        <dbReference type="EMBL" id="MBY14960.1"/>
    </source>
</evidence>
<dbReference type="InterPro" id="IPR057191">
    <property type="entry name" value="DUF7869"/>
</dbReference>
<accession>A0A2S2NCQ6</accession>
<dbReference type="AlphaFoldDB" id="A0A2S2NCQ6"/>
<gene>
    <name evidence="2" type="ORF">g.76343</name>
</gene>
<reference evidence="2" key="1">
    <citation type="submission" date="2018-04" db="EMBL/GenBank/DDBJ databases">
        <title>Transcriptome of Schizaphis graminum biotype I.</title>
        <authorList>
            <person name="Scully E.D."/>
            <person name="Geib S.M."/>
            <person name="Palmer N.A."/>
            <person name="Koch K."/>
            <person name="Bradshaw J."/>
            <person name="Heng-Moss T."/>
            <person name="Sarath G."/>
        </authorList>
    </citation>
    <scope>NUCLEOTIDE SEQUENCE</scope>
</reference>
<protein>
    <recommendedName>
        <fullName evidence="1">DUF7869 domain-containing protein</fullName>
    </recommendedName>
</protein>
<name>A0A2S2NCQ6_SCHGA</name>
<dbReference type="EMBL" id="GGMR01002341">
    <property type="protein sequence ID" value="MBY14960.1"/>
    <property type="molecule type" value="Transcribed_RNA"/>
</dbReference>
<proteinExistence type="predicted"/>
<sequence length="585" mass="68616">MVIVETHCNTGHRNQEITLRKRRMSSNEKYTRQVKIKEAQNKKQIDKHPIILKTCDGKCKKQCPLLSDEHQKEIWLKYWKLSYSDRRKYLSKCVTLVPVKRRRVSTNDNNSFKKNKSRLYSLTHPELKVEISICKKTLLQTLGYTNDSVITELVVAMERDSCGQYVTENRGRSRVDIIDRDIIIKHIELYHPCVSHYRRHNAPNARYLPRELTIKDMFNDFSSKFPKYCDIETYRTTLKRQNISLNQPKADDCEDCLNFVADPDNVNQATNSVLELHKIKANKANAEYKKDSQEEENYETRYYSMDLQKVILLPYLPNIKASYFTSRLVVFNETFATIKKGSLFTSYCVLWHEAINGRKAENITDSILKVIGKERDVIKFVFWADNCTAQNKNWTLYSSLVTAVNQTFGPNEIIIKYLTKGHTHMSADGIHGNIESKIRRKDKVFDFDDLIDNITECRAKVQVLKLETFYQWKSKKKTTKKAGDPLTHFKLTNIVMVRFVKGSFSFEYKTDFDEDLTELHFIQKSALKNMVNYPDNQKSQRGIKMSKKKEIIKALVPFMPDNRKLFWQTLPESENSLDLINEEEY</sequence>
<dbReference type="Pfam" id="PF25273">
    <property type="entry name" value="DUF7869"/>
    <property type="match status" value="1"/>
</dbReference>